<name>A0ABX0X6C7_9BACT</name>
<keyword evidence="6" id="KW-0678">Repressor</keyword>
<dbReference type="PROSITE" id="PS50944">
    <property type="entry name" value="HTH_DTXR"/>
    <property type="match status" value="1"/>
</dbReference>
<dbReference type="InterPro" id="IPR001367">
    <property type="entry name" value="Fe_dep_repressor"/>
</dbReference>
<evidence type="ECO:0000256" key="5">
    <source>
        <dbReference type="ARBA" id="ARBA00022490"/>
    </source>
</evidence>
<dbReference type="EMBL" id="JAATJH010000001">
    <property type="protein sequence ID" value="NJC24765.1"/>
    <property type="molecule type" value="Genomic_DNA"/>
</dbReference>
<organism evidence="15 16">
    <name type="scientific">Neolewinella antarctica</name>
    <dbReference type="NCBI Taxonomy" id="442734"/>
    <lineage>
        <taxon>Bacteria</taxon>
        <taxon>Pseudomonadati</taxon>
        <taxon>Bacteroidota</taxon>
        <taxon>Saprospiria</taxon>
        <taxon>Saprospirales</taxon>
        <taxon>Lewinellaceae</taxon>
        <taxon>Neolewinella</taxon>
    </lineage>
</organism>
<dbReference type="InterPro" id="IPR036421">
    <property type="entry name" value="Fe_dep_repressor_sf"/>
</dbReference>
<evidence type="ECO:0000256" key="4">
    <source>
        <dbReference type="ARBA" id="ARBA00022386"/>
    </source>
</evidence>
<keyword evidence="9" id="KW-0010">Activator</keyword>
<comment type="subunit">
    <text evidence="3">Homodimer.</text>
</comment>
<evidence type="ECO:0000256" key="2">
    <source>
        <dbReference type="ARBA" id="ARBA00007871"/>
    </source>
</evidence>
<dbReference type="Gene3D" id="2.30.30.90">
    <property type="match status" value="1"/>
</dbReference>
<protein>
    <recommendedName>
        <fullName evidence="4">Transcriptional regulator MntR</fullName>
    </recommendedName>
    <alternativeName>
        <fullName evidence="13">Manganese transport regulator</fullName>
    </alternativeName>
</protein>
<evidence type="ECO:0000313" key="15">
    <source>
        <dbReference type="EMBL" id="NJC24765.1"/>
    </source>
</evidence>
<evidence type="ECO:0000256" key="9">
    <source>
        <dbReference type="ARBA" id="ARBA00023159"/>
    </source>
</evidence>
<evidence type="ECO:0000256" key="3">
    <source>
        <dbReference type="ARBA" id="ARBA00011738"/>
    </source>
</evidence>
<keyword evidence="16" id="KW-1185">Reference proteome</keyword>
<dbReference type="InterPro" id="IPR007167">
    <property type="entry name" value="Fe-transptr_FeoA-like"/>
</dbReference>
<accession>A0ABX0X6C7</accession>
<evidence type="ECO:0000256" key="1">
    <source>
        <dbReference type="ARBA" id="ARBA00004496"/>
    </source>
</evidence>
<dbReference type="InterPro" id="IPR022687">
    <property type="entry name" value="HTH_DTXR"/>
</dbReference>
<keyword evidence="8" id="KW-0238">DNA-binding</keyword>
<sequence length="217" mass="23963">MPSPTVENYLKAMFSLSDAEGSVSASELGRSLGVSTPSVSSMVRKLAALDLVAYVKYQPLKLTASGRKAAALVIRKHRLTEMFLVEKMGFGWEEVHVIAEQVEHVKSPAFFARMDKLLGYPTVDPHGSPIPSPEGTITDLRKHQKLSDRQPGEKVRIVGLAHSSNDFLLYLNERGIALKTALTILRREIYDGSLTVNYDDKKDVVLSKVVADKLLVE</sequence>
<evidence type="ECO:0000256" key="11">
    <source>
        <dbReference type="ARBA" id="ARBA00023211"/>
    </source>
</evidence>
<dbReference type="SMART" id="SM00529">
    <property type="entry name" value="HTH_DTXR"/>
    <property type="match status" value="1"/>
</dbReference>
<dbReference type="InterPro" id="IPR050536">
    <property type="entry name" value="DtxR_MntR_Metal-Reg"/>
</dbReference>
<dbReference type="SUPFAM" id="SSF46785">
    <property type="entry name" value="Winged helix' DNA-binding domain"/>
    <property type="match status" value="1"/>
</dbReference>
<keyword evidence="7" id="KW-0805">Transcription regulation</keyword>
<dbReference type="InterPro" id="IPR038157">
    <property type="entry name" value="FeoA_core_dom"/>
</dbReference>
<keyword evidence="10" id="KW-0804">Transcription</keyword>
<comment type="subcellular location">
    <subcellularLocation>
        <location evidence="1">Cytoplasm</location>
    </subcellularLocation>
</comment>
<evidence type="ECO:0000256" key="6">
    <source>
        <dbReference type="ARBA" id="ARBA00022491"/>
    </source>
</evidence>
<dbReference type="InterPro" id="IPR022689">
    <property type="entry name" value="Iron_dep_repressor"/>
</dbReference>
<dbReference type="InterPro" id="IPR036388">
    <property type="entry name" value="WH-like_DNA-bd_sf"/>
</dbReference>
<dbReference type="Pfam" id="PF02742">
    <property type="entry name" value="Fe_dep_repr_C"/>
    <property type="match status" value="1"/>
</dbReference>
<evidence type="ECO:0000256" key="10">
    <source>
        <dbReference type="ARBA" id="ARBA00023163"/>
    </source>
</evidence>
<dbReference type="Gene3D" id="1.10.10.10">
    <property type="entry name" value="Winged helix-like DNA-binding domain superfamily/Winged helix DNA-binding domain"/>
    <property type="match status" value="1"/>
</dbReference>
<dbReference type="InterPro" id="IPR036390">
    <property type="entry name" value="WH_DNA-bd_sf"/>
</dbReference>
<evidence type="ECO:0000259" key="14">
    <source>
        <dbReference type="PROSITE" id="PS50944"/>
    </source>
</evidence>
<dbReference type="SMART" id="SM00899">
    <property type="entry name" value="FeoA"/>
    <property type="match status" value="1"/>
</dbReference>
<dbReference type="PANTHER" id="PTHR33238:SF11">
    <property type="entry name" value="TRANSCRIPTIONAL REGULATOR MNTR"/>
    <property type="match status" value="1"/>
</dbReference>
<dbReference type="RefSeq" id="WP_168035574.1">
    <property type="nucleotide sequence ID" value="NZ_JAATJH010000001.1"/>
</dbReference>
<dbReference type="Gene3D" id="1.10.60.10">
    <property type="entry name" value="Iron dependent repressor, metal binding and dimerisation domain"/>
    <property type="match status" value="1"/>
</dbReference>
<dbReference type="Pfam" id="PF04023">
    <property type="entry name" value="FeoA"/>
    <property type="match status" value="1"/>
</dbReference>
<keyword evidence="5" id="KW-0963">Cytoplasm</keyword>
<gene>
    <name evidence="15" type="ORF">GGR27_000246</name>
</gene>
<dbReference type="SUPFAM" id="SSF47979">
    <property type="entry name" value="Iron-dependent repressor protein, dimerization domain"/>
    <property type="match status" value="1"/>
</dbReference>
<proteinExistence type="inferred from homology"/>
<comment type="similarity">
    <text evidence="2">Belongs to the DtxR/MntR family.</text>
</comment>
<comment type="caution">
    <text evidence="15">The sequence shown here is derived from an EMBL/GenBank/DDBJ whole genome shotgun (WGS) entry which is preliminary data.</text>
</comment>
<evidence type="ECO:0000256" key="7">
    <source>
        <dbReference type="ARBA" id="ARBA00023015"/>
    </source>
</evidence>
<evidence type="ECO:0000256" key="8">
    <source>
        <dbReference type="ARBA" id="ARBA00023125"/>
    </source>
</evidence>
<evidence type="ECO:0000313" key="16">
    <source>
        <dbReference type="Proteomes" id="UP000770785"/>
    </source>
</evidence>
<dbReference type="Pfam" id="PF01325">
    <property type="entry name" value="Fe_dep_repress"/>
    <property type="match status" value="1"/>
</dbReference>
<dbReference type="Proteomes" id="UP000770785">
    <property type="component" value="Unassembled WGS sequence"/>
</dbReference>
<feature type="domain" description="HTH dtxR-type" evidence="14">
    <location>
        <begin position="1"/>
        <end position="63"/>
    </location>
</feature>
<evidence type="ECO:0000256" key="12">
    <source>
        <dbReference type="ARBA" id="ARBA00025185"/>
    </source>
</evidence>
<evidence type="ECO:0000256" key="13">
    <source>
        <dbReference type="ARBA" id="ARBA00032593"/>
    </source>
</evidence>
<keyword evidence="11" id="KW-0464">Manganese</keyword>
<dbReference type="PANTHER" id="PTHR33238">
    <property type="entry name" value="IRON (METAL) DEPENDENT REPRESSOR, DTXR FAMILY"/>
    <property type="match status" value="1"/>
</dbReference>
<reference evidence="15 16" key="1">
    <citation type="submission" date="2020-03" db="EMBL/GenBank/DDBJ databases">
        <title>Genomic Encyclopedia of Type Strains, Phase IV (KMG-IV): sequencing the most valuable type-strain genomes for metagenomic binning, comparative biology and taxonomic classification.</title>
        <authorList>
            <person name="Goeker M."/>
        </authorList>
    </citation>
    <scope>NUCLEOTIDE SEQUENCE [LARGE SCALE GENOMIC DNA]</scope>
    <source>
        <strain evidence="15 16">DSM 105096</strain>
    </source>
</reference>
<comment type="function">
    <text evidence="12">In the presence of manganese, represses expression of mntH and mntS. Up-regulates expression of mntP.</text>
</comment>